<feature type="transmembrane region" description="Helical" evidence="5">
    <location>
        <begin position="34"/>
        <end position="54"/>
    </location>
</feature>
<dbReference type="GO" id="GO:0140359">
    <property type="term" value="F:ABC-type transporter activity"/>
    <property type="evidence" value="ECO:0007669"/>
    <property type="project" value="InterPro"/>
</dbReference>
<keyword evidence="8" id="KW-1185">Reference proteome</keyword>
<dbReference type="AlphaFoldDB" id="A0A561UHV8"/>
<feature type="domain" description="ABC-2 type transporter transmembrane" evidence="6">
    <location>
        <begin position="22"/>
        <end position="220"/>
    </location>
</feature>
<reference evidence="7 8" key="1">
    <citation type="submission" date="2019-06" db="EMBL/GenBank/DDBJ databases">
        <title>Sequencing the genomes of 1000 actinobacteria strains.</title>
        <authorList>
            <person name="Klenk H.-P."/>
        </authorList>
    </citation>
    <scope>NUCLEOTIDE SEQUENCE [LARGE SCALE GENOMIC DNA]</scope>
    <source>
        <strain evidence="7 8">DSM 44826</strain>
    </source>
</reference>
<dbReference type="EMBL" id="VIWT01000001">
    <property type="protein sequence ID" value="TWF98951.1"/>
    <property type="molecule type" value="Genomic_DNA"/>
</dbReference>
<dbReference type="GO" id="GO:0016020">
    <property type="term" value="C:membrane"/>
    <property type="evidence" value="ECO:0007669"/>
    <property type="project" value="UniProtKB-SubCell"/>
</dbReference>
<dbReference type="PANTHER" id="PTHR43027">
    <property type="entry name" value="DOXORUBICIN RESISTANCE ABC TRANSPORTER PERMEASE PROTEIN DRRC-RELATED"/>
    <property type="match status" value="1"/>
</dbReference>
<evidence type="ECO:0000256" key="2">
    <source>
        <dbReference type="ARBA" id="ARBA00022692"/>
    </source>
</evidence>
<dbReference type="InterPro" id="IPR013525">
    <property type="entry name" value="ABC2_TM"/>
</dbReference>
<evidence type="ECO:0000256" key="5">
    <source>
        <dbReference type="SAM" id="Phobius"/>
    </source>
</evidence>
<feature type="transmembrane region" description="Helical" evidence="5">
    <location>
        <begin position="107"/>
        <end position="136"/>
    </location>
</feature>
<dbReference type="OrthoDB" id="3772964at2"/>
<keyword evidence="4 5" id="KW-0472">Membrane</keyword>
<accession>A0A561UHV8</accession>
<dbReference type="RefSeq" id="WP_145905300.1">
    <property type="nucleotide sequence ID" value="NZ_BAAAMZ010000011.1"/>
</dbReference>
<comment type="subcellular location">
    <subcellularLocation>
        <location evidence="1">Membrane</location>
        <topology evidence="1">Multi-pass membrane protein</topology>
    </subcellularLocation>
</comment>
<evidence type="ECO:0000259" key="6">
    <source>
        <dbReference type="Pfam" id="PF01061"/>
    </source>
</evidence>
<sequence>MTAPAVPRGGPRTAAGFLFRSWRLELWQLSRSPLYLFQCVLLPLIFASLAFYMFRGSPRHTAPVDVALSAALMGMWSSTLLGSGNAINRLRWTQLLEPLVASPRSTFLFTLPFALATASLGVYGLASTLLWSALLFDMPLHVADPPAFAVAVAVTVAAVGLLGLLMASAFILYPTAQSLANFFEYPVWMLSGMLVPVSALPGPVRWVSYLLAPTWGVKALEGAADGGPGAWAAVGTCALLSAGYVAVTLLLQKRFEWLARSSGTLALQ</sequence>
<comment type="caution">
    <text evidence="7">The sequence shown here is derived from an EMBL/GenBank/DDBJ whole genome shotgun (WGS) entry which is preliminary data.</text>
</comment>
<dbReference type="InterPro" id="IPR052902">
    <property type="entry name" value="ABC-2_transporter"/>
</dbReference>
<dbReference type="Proteomes" id="UP000317940">
    <property type="component" value="Unassembled WGS sequence"/>
</dbReference>
<feature type="transmembrane region" description="Helical" evidence="5">
    <location>
        <begin position="185"/>
        <end position="209"/>
    </location>
</feature>
<name>A0A561UHV8_9ACTN</name>
<feature type="transmembrane region" description="Helical" evidence="5">
    <location>
        <begin position="66"/>
        <end position="87"/>
    </location>
</feature>
<dbReference type="Pfam" id="PF01061">
    <property type="entry name" value="ABC2_membrane"/>
    <property type="match status" value="1"/>
</dbReference>
<evidence type="ECO:0000256" key="1">
    <source>
        <dbReference type="ARBA" id="ARBA00004141"/>
    </source>
</evidence>
<keyword evidence="2 5" id="KW-0812">Transmembrane</keyword>
<feature type="transmembrane region" description="Helical" evidence="5">
    <location>
        <begin position="148"/>
        <end position="173"/>
    </location>
</feature>
<keyword evidence="3 5" id="KW-1133">Transmembrane helix</keyword>
<evidence type="ECO:0000313" key="8">
    <source>
        <dbReference type="Proteomes" id="UP000317940"/>
    </source>
</evidence>
<proteinExistence type="predicted"/>
<dbReference type="PANTHER" id="PTHR43027:SF1">
    <property type="entry name" value="DOXORUBICIN RESISTANCE ABC TRANSPORTER PERMEASE PROTEIN DRRC-RELATED"/>
    <property type="match status" value="1"/>
</dbReference>
<evidence type="ECO:0000313" key="7">
    <source>
        <dbReference type="EMBL" id="TWF98951.1"/>
    </source>
</evidence>
<organism evidence="7 8">
    <name type="scientific">Kitasatospora viridis</name>
    <dbReference type="NCBI Taxonomy" id="281105"/>
    <lineage>
        <taxon>Bacteria</taxon>
        <taxon>Bacillati</taxon>
        <taxon>Actinomycetota</taxon>
        <taxon>Actinomycetes</taxon>
        <taxon>Kitasatosporales</taxon>
        <taxon>Streptomycetaceae</taxon>
        <taxon>Kitasatospora</taxon>
    </lineage>
</organism>
<protein>
    <submittedName>
        <fullName evidence="7">ABC-2 type transport system permease protein</fullName>
    </submittedName>
</protein>
<gene>
    <name evidence="7" type="ORF">FHX73_112781</name>
</gene>
<evidence type="ECO:0000256" key="3">
    <source>
        <dbReference type="ARBA" id="ARBA00022989"/>
    </source>
</evidence>
<evidence type="ECO:0000256" key="4">
    <source>
        <dbReference type="ARBA" id="ARBA00023136"/>
    </source>
</evidence>
<feature type="transmembrane region" description="Helical" evidence="5">
    <location>
        <begin position="229"/>
        <end position="251"/>
    </location>
</feature>